<organism evidence="1 2">
    <name type="scientific">Pseudomonas cavernicola</name>
    <dbReference type="NCBI Taxonomy" id="2320866"/>
    <lineage>
        <taxon>Bacteria</taxon>
        <taxon>Pseudomonadati</taxon>
        <taxon>Pseudomonadota</taxon>
        <taxon>Gammaproteobacteria</taxon>
        <taxon>Pseudomonadales</taxon>
        <taxon>Pseudomonadaceae</taxon>
        <taxon>Pseudomonas</taxon>
    </lineage>
</organism>
<comment type="caution">
    <text evidence="1">The sequence shown here is derived from an EMBL/GenBank/DDBJ whole genome shotgun (WGS) entry which is preliminary data.</text>
</comment>
<dbReference type="AlphaFoldDB" id="A0A418XM79"/>
<name>A0A418XM79_9PSED</name>
<protein>
    <submittedName>
        <fullName evidence="1">Uncharacterized protein</fullName>
    </submittedName>
</protein>
<dbReference type="NCBIfam" id="NF041728">
    <property type="entry name" value="BPSL0761_fam"/>
    <property type="match status" value="1"/>
</dbReference>
<evidence type="ECO:0000313" key="2">
    <source>
        <dbReference type="Proteomes" id="UP000284021"/>
    </source>
</evidence>
<accession>A0A418XM79</accession>
<reference evidence="1 2" key="1">
    <citation type="submission" date="2018-09" db="EMBL/GenBank/DDBJ databases">
        <authorList>
            <person name="Zhu H."/>
        </authorList>
    </citation>
    <scope>NUCLEOTIDE SEQUENCE [LARGE SCALE GENOMIC DNA]</scope>
    <source>
        <strain evidence="1 2">K1S02-6</strain>
    </source>
</reference>
<dbReference type="Proteomes" id="UP000284021">
    <property type="component" value="Unassembled WGS sequence"/>
</dbReference>
<gene>
    <name evidence="1" type="ORF">D3879_09930</name>
</gene>
<evidence type="ECO:0000313" key="1">
    <source>
        <dbReference type="EMBL" id="RJG13536.1"/>
    </source>
</evidence>
<dbReference type="InterPro" id="IPR049723">
    <property type="entry name" value="BPSL0761-like"/>
</dbReference>
<keyword evidence="2" id="KW-1185">Reference proteome</keyword>
<sequence>MTMPHERTRSVIQTREFLMELSRDSTLPESVRGEARRLLRHFPSKDDLILAGRLEEQHPFGPVFSSTIDG</sequence>
<proteinExistence type="predicted"/>
<dbReference type="EMBL" id="QYUR01000002">
    <property type="protein sequence ID" value="RJG13536.1"/>
    <property type="molecule type" value="Genomic_DNA"/>
</dbReference>